<dbReference type="EnsemblMetazoa" id="GBRI034813-RA">
    <property type="protein sequence ID" value="GBRI034813-PA"/>
    <property type="gene ID" value="GBRI034813"/>
</dbReference>
<keyword evidence="2" id="KW-1185">Reference proteome</keyword>
<reference evidence="2" key="1">
    <citation type="submission" date="2014-03" db="EMBL/GenBank/DDBJ databases">
        <authorList>
            <person name="Aksoy S."/>
            <person name="Warren W."/>
            <person name="Wilson R.K."/>
        </authorList>
    </citation>
    <scope>NUCLEOTIDE SEQUENCE [LARGE SCALE GENOMIC DNA]</scope>
    <source>
        <strain evidence="2">IAEA</strain>
    </source>
</reference>
<dbReference type="Pfam" id="PF07004">
    <property type="entry name" value="SHIPPO-rpt"/>
    <property type="match status" value="4"/>
</dbReference>
<name>A0A1A9WWA4_9MUSC</name>
<sequence length="285" mass="31649">MIAVGAHVRQCVWKPAIRKCRPTCEPLPGKPAYRALPPIVGAKVIDSTKKTAPAYSFGRKTCARRTHIDDGPAKFDVSGISNRGSYKKVGVAMKSRRIELRAFSTPGVGNYTVDSGFGVTTKTVPQYSFGKKPQQLKSFMTPAPNVYNLPPVVGTAKEGNKKAAPAFTMLGREKPRKLTCFIYPGPGDYEDKSAYERKRPPKYTMRPQVKILDDRINRPAPNAHHAELVKILLLYHKHKSVPAPTFSIHHTPCLGSIRAEILKLFYLNIIDGNYVNDVVEPFYLG</sequence>
<organism evidence="1 2">
    <name type="scientific">Glossina brevipalpis</name>
    <dbReference type="NCBI Taxonomy" id="37001"/>
    <lineage>
        <taxon>Eukaryota</taxon>
        <taxon>Metazoa</taxon>
        <taxon>Ecdysozoa</taxon>
        <taxon>Arthropoda</taxon>
        <taxon>Hexapoda</taxon>
        <taxon>Insecta</taxon>
        <taxon>Pterygota</taxon>
        <taxon>Neoptera</taxon>
        <taxon>Endopterygota</taxon>
        <taxon>Diptera</taxon>
        <taxon>Brachycera</taxon>
        <taxon>Muscomorpha</taxon>
        <taxon>Hippoboscoidea</taxon>
        <taxon>Glossinidae</taxon>
        <taxon>Glossina</taxon>
    </lineage>
</organism>
<dbReference type="VEuPathDB" id="VectorBase:GBRI034813"/>
<dbReference type="AlphaFoldDB" id="A0A1A9WWA4"/>
<reference evidence="1" key="2">
    <citation type="submission" date="2020-05" db="UniProtKB">
        <authorList>
            <consortium name="EnsemblMetazoa"/>
        </authorList>
    </citation>
    <scope>IDENTIFICATION</scope>
    <source>
        <strain evidence="1">IAEA</strain>
    </source>
</reference>
<evidence type="ECO:0000313" key="1">
    <source>
        <dbReference type="EnsemblMetazoa" id="GBRI034813-PA"/>
    </source>
</evidence>
<dbReference type="Proteomes" id="UP000091820">
    <property type="component" value="Unassembled WGS sequence"/>
</dbReference>
<accession>A0A1A9WWA4</accession>
<proteinExistence type="predicted"/>
<protein>
    <submittedName>
        <fullName evidence="1">Uncharacterized protein</fullName>
    </submittedName>
</protein>
<dbReference type="InterPro" id="IPR010736">
    <property type="entry name" value="SHIPPO-rpt"/>
</dbReference>
<dbReference type="PANTHER" id="PTHR21580">
    <property type="entry name" value="SHIPPO-1-RELATED"/>
    <property type="match status" value="1"/>
</dbReference>
<evidence type="ECO:0000313" key="2">
    <source>
        <dbReference type="Proteomes" id="UP000091820"/>
    </source>
</evidence>
<dbReference type="InterPro" id="IPR051291">
    <property type="entry name" value="CIMAP"/>
</dbReference>